<feature type="chain" id="PRO_5046836096" evidence="1">
    <location>
        <begin position="24"/>
        <end position="236"/>
    </location>
</feature>
<keyword evidence="3" id="KW-1185">Reference proteome</keyword>
<keyword evidence="1" id="KW-0732">Signal</keyword>
<gene>
    <name evidence="2" type="ORF">HB662_14625</name>
</gene>
<accession>A0ABX1F104</accession>
<dbReference type="Proteomes" id="UP000765160">
    <property type="component" value="Unassembled WGS sequence"/>
</dbReference>
<evidence type="ECO:0000256" key="1">
    <source>
        <dbReference type="SAM" id="SignalP"/>
    </source>
</evidence>
<reference evidence="2 3" key="1">
    <citation type="submission" date="2020-03" db="EMBL/GenBank/DDBJ databases">
        <title>Roseomonas selenitidurans sp. nov. isolated from soil.</title>
        <authorList>
            <person name="Liu H."/>
        </authorList>
    </citation>
    <scope>NUCLEOTIDE SEQUENCE [LARGE SCALE GENOMIC DNA]</scope>
    <source>
        <strain evidence="2 3">JCM 15073</strain>
    </source>
</reference>
<dbReference type="RefSeq" id="WP_168050542.1">
    <property type="nucleotide sequence ID" value="NZ_JAATJR010000004.1"/>
</dbReference>
<protein>
    <submittedName>
        <fullName evidence="2">Uncharacterized protein</fullName>
    </submittedName>
</protein>
<feature type="signal peptide" evidence="1">
    <location>
        <begin position="1"/>
        <end position="23"/>
    </location>
</feature>
<evidence type="ECO:0000313" key="3">
    <source>
        <dbReference type="Proteomes" id="UP000765160"/>
    </source>
</evidence>
<evidence type="ECO:0000313" key="2">
    <source>
        <dbReference type="EMBL" id="NKE46022.1"/>
    </source>
</evidence>
<sequence length="236" mass="25254">MQTPRLLCLALIATALSVQQAQAGCESGRPPAPDFVVTADSVTPSLERRRVTLEMARDGSVKANLWSAPAAFNPQLRPAAARPAEGGTTQGCWRIGTVTLHIEITEPRLFLAEGMEPGSCLERSVRLGAETAYRATLGLFQAMLRNAGPGMMRDMAGFGWVTATDRTDVDAQITAWVTTNIALFAAPITAALVASATHGAETGQKLAQSLCPSYQQELAQFLEAEMTRQGIRRPTL</sequence>
<dbReference type="EMBL" id="JAAVTX010000004">
    <property type="protein sequence ID" value="NKE46022.1"/>
    <property type="molecule type" value="Genomic_DNA"/>
</dbReference>
<name>A0ABX1F104_9PROT</name>
<comment type="caution">
    <text evidence="2">The sequence shown here is derived from an EMBL/GenBank/DDBJ whole genome shotgun (WGS) entry which is preliminary data.</text>
</comment>
<organism evidence="2 3">
    <name type="scientific">Falsiroseomonas frigidaquae</name>
    <dbReference type="NCBI Taxonomy" id="487318"/>
    <lineage>
        <taxon>Bacteria</taxon>
        <taxon>Pseudomonadati</taxon>
        <taxon>Pseudomonadota</taxon>
        <taxon>Alphaproteobacteria</taxon>
        <taxon>Acetobacterales</taxon>
        <taxon>Roseomonadaceae</taxon>
        <taxon>Falsiroseomonas</taxon>
    </lineage>
</organism>
<proteinExistence type="predicted"/>